<dbReference type="GO" id="GO:0032259">
    <property type="term" value="P:methylation"/>
    <property type="evidence" value="ECO:0007669"/>
    <property type="project" value="UniProtKB-KW"/>
</dbReference>
<proteinExistence type="predicted"/>
<dbReference type="KEGG" id="muc:MuYL_2806"/>
<keyword evidence="2" id="KW-0808">Transferase</keyword>
<dbReference type="CDD" id="cd02440">
    <property type="entry name" value="AdoMet_MTases"/>
    <property type="match status" value="1"/>
</dbReference>
<dbReference type="SUPFAM" id="SSF53335">
    <property type="entry name" value="S-adenosyl-L-methionine-dependent methyltransferases"/>
    <property type="match status" value="1"/>
</dbReference>
<keyword evidence="3" id="KW-1185">Reference proteome</keyword>
<dbReference type="InterPro" id="IPR041698">
    <property type="entry name" value="Methyltransf_25"/>
</dbReference>
<gene>
    <name evidence="2" type="ORF">MuYL_2806</name>
</gene>
<accession>A0A223NXV1</accession>
<evidence type="ECO:0000313" key="2">
    <source>
        <dbReference type="EMBL" id="ASU34693.1"/>
    </source>
</evidence>
<dbReference type="RefSeq" id="WP_094571017.1">
    <property type="nucleotide sequence ID" value="NZ_CP022743.1"/>
</dbReference>
<dbReference type="EMBL" id="CP022743">
    <property type="protein sequence ID" value="ASU34693.1"/>
    <property type="molecule type" value="Genomic_DNA"/>
</dbReference>
<feature type="domain" description="Methyltransferase" evidence="1">
    <location>
        <begin position="54"/>
        <end position="129"/>
    </location>
</feature>
<evidence type="ECO:0000259" key="1">
    <source>
        <dbReference type="Pfam" id="PF13649"/>
    </source>
</evidence>
<name>A0A223NXV1_9SPHI</name>
<sequence>MSFFDTAAIFNYHRQMIDACGPQSSLALGWKDRESQRSRFRALATIGELNNRSVLDVGCGYGDLLPYLAARCNRLNYTGVEQIPELLHEAIKRYGDHPEASFIHGDFTTMQLTPADYVFASGSLNYRSVDPEFIFKIITKFYGACRIAFAFNLLSDIVPNGMLVAYDPDEINAYCNKLCNNVKLLKGYAADDFTVFMYR</sequence>
<keyword evidence="2" id="KW-0489">Methyltransferase</keyword>
<dbReference type="Proteomes" id="UP000215002">
    <property type="component" value="Chromosome"/>
</dbReference>
<organism evidence="2 3">
    <name type="scientific">Mucilaginibacter xinganensis</name>
    <dbReference type="NCBI Taxonomy" id="1234841"/>
    <lineage>
        <taxon>Bacteria</taxon>
        <taxon>Pseudomonadati</taxon>
        <taxon>Bacteroidota</taxon>
        <taxon>Sphingobacteriia</taxon>
        <taxon>Sphingobacteriales</taxon>
        <taxon>Sphingobacteriaceae</taxon>
        <taxon>Mucilaginibacter</taxon>
    </lineage>
</organism>
<evidence type="ECO:0000313" key="3">
    <source>
        <dbReference type="Proteomes" id="UP000215002"/>
    </source>
</evidence>
<dbReference type="InterPro" id="IPR029063">
    <property type="entry name" value="SAM-dependent_MTases_sf"/>
</dbReference>
<dbReference type="AlphaFoldDB" id="A0A223NXV1"/>
<dbReference type="GO" id="GO:0008168">
    <property type="term" value="F:methyltransferase activity"/>
    <property type="evidence" value="ECO:0007669"/>
    <property type="project" value="UniProtKB-KW"/>
</dbReference>
<reference evidence="2 3" key="1">
    <citation type="submission" date="2017-08" db="EMBL/GenBank/DDBJ databases">
        <title>Complete genome sequence of Mucilaginibacter sp. strain BJC16-A31.</title>
        <authorList>
            <consortium name="Henan University of Science and Technology"/>
            <person name="You X."/>
        </authorList>
    </citation>
    <scope>NUCLEOTIDE SEQUENCE [LARGE SCALE GENOMIC DNA]</scope>
    <source>
        <strain evidence="2 3">BJC16-A31</strain>
    </source>
</reference>
<dbReference type="Pfam" id="PF13649">
    <property type="entry name" value="Methyltransf_25"/>
    <property type="match status" value="1"/>
</dbReference>
<protein>
    <submittedName>
        <fullName evidence="2">Trans-aconitate 2-methyltransferase</fullName>
    </submittedName>
</protein>
<dbReference type="Gene3D" id="3.40.50.150">
    <property type="entry name" value="Vaccinia Virus protein VP39"/>
    <property type="match status" value="1"/>
</dbReference>
<dbReference type="OrthoDB" id="9800454at2"/>